<keyword evidence="8" id="KW-0539">Nucleus</keyword>
<evidence type="ECO:0000256" key="3">
    <source>
        <dbReference type="ARBA" id="ARBA00022771"/>
    </source>
</evidence>
<evidence type="ECO:0000256" key="7">
    <source>
        <dbReference type="ARBA" id="ARBA00023163"/>
    </source>
</evidence>
<dbReference type="InterPro" id="IPR011124">
    <property type="entry name" value="Znf_CW"/>
</dbReference>
<dbReference type="AlphaFoldDB" id="A0AAD4JN50"/>
<dbReference type="SUPFAM" id="SSF101936">
    <property type="entry name" value="DNA-binding pseudobarrel domain"/>
    <property type="match status" value="1"/>
</dbReference>
<evidence type="ECO:0008006" key="14">
    <source>
        <dbReference type="Google" id="ProtNLM"/>
    </source>
</evidence>
<feature type="region of interest" description="Disordered" evidence="9">
    <location>
        <begin position="817"/>
        <end position="854"/>
    </location>
</feature>
<dbReference type="GO" id="GO:0005634">
    <property type="term" value="C:nucleus"/>
    <property type="evidence" value="ECO:0007669"/>
    <property type="project" value="UniProtKB-SubCell"/>
</dbReference>
<keyword evidence="7" id="KW-0804">Transcription</keyword>
<dbReference type="PANTHER" id="PTHR46245:SF3">
    <property type="entry name" value="B3 DOMAIN-CONTAINING TRANSCRIPTION REPRESSOR VAL1"/>
    <property type="match status" value="1"/>
</dbReference>
<dbReference type="PROSITE" id="PS51050">
    <property type="entry name" value="ZF_CW"/>
    <property type="match status" value="1"/>
</dbReference>
<evidence type="ECO:0000313" key="13">
    <source>
        <dbReference type="Proteomes" id="UP001190926"/>
    </source>
</evidence>
<evidence type="ECO:0000256" key="5">
    <source>
        <dbReference type="ARBA" id="ARBA00023015"/>
    </source>
</evidence>
<protein>
    <recommendedName>
        <fullName evidence="14">B3 domain-containing transcription repressor VAL1</fullName>
    </recommendedName>
</protein>
<feature type="compositionally biased region" description="Polar residues" evidence="9">
    <location>
        <begin position="243"/>
        <end position="253"/>
    </location>
</feature>
<comment type="subcellular location">
    <subcellularLocation>
        <location evidence="1">Nucleus</location>
    </subcellularLocation>
</comment>
<dbReference type="GO" id="GO:0006355">
    <property type="term" value="P:regulation of DNA-templated transcription"/>
    <property type="evidence" value="ECO:0007669"/>
    <property type="project" value="UniProtKB-ARBA"/>
</dbReference>
<dbReference type="PROSITE" id="PS50863">
    <property type="entry name" value="B3"/>
    <property type="match status" value="1"/>
</dbReference>
<keyword evidence="5" id="KW-0805">Transcription regulation</keyword>
<name>A0AAD4JN50_PERFH</name>
<gene>
    <name evidence="12" type="ORF">C2S53_008590</name>
</gene>
<reference evidence="12 13" key="1">
    <citation type="journal article" date="2021" name="Nat. Commun.">
        <title>Incipient diploidization of the medicinal plant Perilla within 10,000 years.</title>
        <authorList>
            <person name="Zhang Y."/>
            <person name="Shen Q."/>
            <person name="Leng L."/>
            <person name="Zhang D."/>
            <person name="Chen S."/>
            <person name="Shi Y."/>
            <person name="Ning Z."/>
            <person name="Chen S."/>
        </authorList>
    </citation>
    <scope>NUCLEOTIDE SEQUENCE [LARGE SCALE GENOMIC DNA]</scope>
    <source>
        <strain evidence="13">cv. PC099</strain>
    </source>
</reference>
<feature type="region of interest" description="Disordered" evidence="9">
    <location>
        <begin position="436"/>
        <end position="485"/>
    </location>
</feature>
<evidence type="ECO:0000259" key="10">
    <source>
        <dbReference type="PROSITE" id="PS50863"/>
    </source>
</evidence>
<accession>A0AAD4JN50</accession>
<feature type="domain" description="CW-type" evidence="11">
    <location>
        <begin position="548"/>
        <end position="598"/>
    </location>
</feature>
<dbReference type="EMBL" id="SDAM02000019">
    <property type="protein sequence ID" value="KAH6836878.1"/>
    <property type="molecule type" value="Genomic_DNA"/>
</dbReference>
<feature type="compositionally biased region" description="Low complexity" evidence="9">
    <location>
        <begin position="178"/>
        <end position="187"/>
    </location>
</feature>
<keyword evidence="13" id="KW-1185">Reference proteome</keyword>
<dbReference type="Pfam" id="PF25813">
    <property type="entry name" value="zf_VAL1_N"/>
    <property type="match status" value="1"/>
</dbReference>
<dbReference type="FunFam" id="2.40.330.10:FF:000006">
    <property type="entry name" value="B3 domain-containing transcription repressor VAL1"/>
    <property type="match status" value="1"/>
</dbReference>
<evidence type="ECO:0000256" key="2">
    <source>
        <dbReference type="ARBA" id="ARBA00022723"/>
    </source>
</evidence>
<dbReference type="Pfam" id="PF02362">
    <property type="entry name" value="B3"/>
    <property type="match status" value="1"/>
</dbReference>
<dbReference type="GO" id="GO:0003677">
    <property type="term" value="F:DNA binding"/>
    <property type="evidence" value="ECO:0007669"/>
    <property type="project" value="UniProtKB-KW"/>
</dbReference>
<dbReference type="SMART" id="SM01019">
    <property type="entry name" value="B3"/>
    <property type="match status" value="1"/>
</dbReference>
<feature type="domain" description="TF-B3" evidence="10">
    <location>
        <begin position="325"/>
        <end position="426"/>
    </location>
</feature>
<proteinExistence type="predicted"/>
<sequence>MGSKNCMNEVCRATTSSDSKKGWSLKSGGFATLCYKCGSAYENSVFCETYHSDESGWRECRICGKIVHCGCVASRHLFEYMEFGGVACISCAKRLEIHSPQPVQIPCDISSDKSANKSCTRDAQSIVAEHRIDDEKFSTRKLLQLTRAIGANNVTSATEQLKKEESVLRSPESSKHVQNNSQNCSSSVFVKSDYSRPKQGVKDMYESLAHPSLKFSLTTPLSSSNSVLPISGGPVPAGIVEGNEQSKGSSQHGQRARHISPKPPKPSPGAGSEANKGSASQTRVPRPPAEGRGRNQLLPRYWPRITDQELQQLSGDLKSTIVPLFEKTLSASDAGRIGRLVLPKACAEAYFPTINQSEGIPIRIQDIKGKEWTFQFRFWPNNNSRMYVLEGVTPCIQNMQLQAGDTVIFSRIDPGGQLVIGCRKAANNADVQESQAPAALNSDSPGEASFSGVNDNPTSNGGRVSDDSQPQNMTISEKKKARNIKNKRLLMHNDDATELRVTWEEAQELFRPSPSAEPTVVMVEDHEFEEFEEPPVFGKRTIFISRPSGEQEQLAQCDSCSKWRRLPVHPLLSAKWTCSDNIWDSNRGSCSDPQDLTPKDLDSSSVNKDHKKRRISDSTASKEGEPSGLDALANAAVLGDNMGDIGEYSAGATTKHPRHRPGCSCIVCIQPPSGKGKHEPTCKCNVCLTVRRRFKTLMMRKKKRQSEREAELAQEKDKSSAKLELEKEDIARLALLNMNNLENETSNNGTHMDIEETNKGQLDLNCDPHREDEILAEASGMSLTTLKNSAAFPLDVYVGQNGMPSLGPCLLSRASAASAGNTADGGGGGVSGEADREDGGSCRMTSDDIEFLNR</sequence>
<evidence type="ECO:0000256" key="4">
    <source>
        <dbReference type="ARBA" id="ARBA00022833"/>
    </source>
</evidence>
<dbReference type="Proteomes" id="UP001190926">
    <property type="component" value="Unassembled WGS sequence"/>
</dbReference>
<organism evidence="12 13">
    <name type="scientific">Perilla frutescens var. hirtella</name>
    <name type="common">Perilla citriodora</name>
    <name type="synonym">Perilla setoyensis</name>
    <dbReference type="NCBI Taxonomy" id="608512"/>
    <lineage>
        <taxon>Eukaryota</taxon>
        <taxon>Viridiplantae</taxon>
        <taxon>Streptophyta</taxon>
        <taxon>Embryophyta</taxon>
        <taxon>Tracheophyta</taxon>
        <taxon>Spermatophyta</taxon>
        <taxon>Magnoliopsida</taxon>
        <taxon>eudicotyledons</taxon>
        <taxon>Gunneridae</taxon>
        <taxon>Pentapetalae</taxon>
        <taxon>asterids</taxon>
        <taxon>lamiids</taxon>
        <taxon>Lamiales</taxon>
        <taxon>Lamiaceae</taxon>
        <taxon>Nepetoideae</taxon>
        <taxon>Elsholtzieae</taxon>
        <taxon>Perilla</taxon>
    </lineage>
</organism>
<dbReference type="InterPro" id="IPR015300">
    <property type="entry name" value="DNA-bd_pseudobarrel_sf"/>
</dbReference>
<keyword evidence="4" id="KW-0862">Zinc</keyword>
<evidence type="ECO:0000256" key="8">
    <source>
        <dbReference type="ARBA" id="ARBA00023242"/>
    </source>
</evidence>
<feature type="compositionally biased region" description="Polar residues" evidence="9">
    <location>
        <begin position="219"/>
        <end position="228"/>
    </location>
</feature>
<dbReference type="InterPro" id="IPR057743">
    <property type="entry name" value="Zfn_VAL1-3_N"/>
</dbReference>
<feature type="region of interest" description="Disordered" evidence="9">
    <location>
        <begin position="698"/>
        <end position="720"/>
    </location>
</feature>
<evidence type="ECO:0000256" key="6">
    <source>
        <dbReference type="ARBA" id="ARBA00023125"/>
    </source>
</evidence>
<dbReference type="CDD" id="cd10017">
    <property type="entry name" value="B3_DNA"/>
    <property type="match status" value="1"/>
</dbReference>
<dbReference type="Gene3D" id="3.30.40.100">
    <property type="match status" value="1"/>
</dbReference>
<comment type="caution">
    <text evidence="12">The sequence shown here is derived from an EMBL/GenBank/DDBJ whole genome shotgun (WGS) entry which is preliminary data.</text>
</comment>
<feature type="region of interest" description="Disordered" evidence="9">
    <location>
        <begin position="589"/>
        <end position="628"/>
    </location>
</feature>
<dbReference type="InterPro" id="IPR003340">
    <property type="entry name" value="B3_DNA-bd"/>
</dbReference>
<feature type="region of interest" description="Disordered" evidence="9">
    <location>
        <begin position="159"/>
        <end position="193"/>
    </location>
</feature>
<dbReference type="PANTHER" id="PTHR46245">
    <property type="entry name" value="B3 DOMAIN-CONTAINING PROTEIN OS07G0563300"/>
    <property type="match status" value="1"/>
</dbReference>
<keyword evidence="6" id="KW-0238">DNA-binding</keyword>
<evidence type="ECO:0000259" key="11">
    <source>
        <dbReference type="PROSITE" id="PS51050"/>
    </source>
</evidence>
<evidence type="ECO:0000256" key="9">
    <source>
        <dbReference type="SAM" id="MobiDB-lite"/>
    </source>
</evidence>
<evidence type="ECO:0000313" key="12">
    <source>
        <dbReference type="EMBL" id="KAH6836878.1"/>
    </source>
</evidence>
<feature type="compositionally biased region" description="Polar residues" evidence="9">
    <location>
        <begin position="451"/>
        <end position="475"/>
    </location>
</feature>
<keyword evidence="2" id="KW-0479">Metal-binding</keyword>
<feature type="compositionally biased region" description="Basic and acidic residues" evidence="9">
    <location>
        <begin position="706"/>
        <end position="720"/>
    </location>
</feature>
<keyword evidence="3" id="KW-0863">Zinc-finger</keyword>
<feature type="compositionally biased region" description="Basic and acidic residues" evidence="9">
    <location>
        <begin position="160"/>
        <end position="175"/>
    </location>
</feature>
<dbReference type="Gene3D" id="2.40.330.10">
    <property type="entry name" value="DNA-binding pseudobarrel domain"/>
    <property type="match status" value="1"/>
</dbReference>
<dbReference type="GO" id="GO:0008270">
    <property type="term" value="F:zinc ion binding"/>
    <property type="evidence" value="ECO:0007669"/>
    <property type="project" value="UniProtKB-KW"/>
</dbReference>
<evidence type="ECO:0000256" key="1">
    <source>
        <dbReference type="ARBA" id="ARBA00004123"/>
    </source>
</evidence>
<dbReference type="Pfam" id="PF07496">
    <property type="entry name" value="zf-CW"/>
    <property type="match status" value="1"/>
</dbReference>
<feature type="region of interest" description="Disordered" evidence="9">
    <location>
        <begin position="219"/>
        <end position="300"/>
    </location>
</feature>